<proteinExistence type="predicted"/>
<protein>
    <submittedName>
        <fullName evidence="1">Uncharacterized protein</fullName>
    </submittedName>
</protein>
<gene>
    <name evidence="1" type="ORF">L0F81_18055</name>
</gene>
<sequence>MSCATDEDRLEHVMVHAGPPPTVGLFLAAESLERAERAACGVVRRALDRRPEFAGTSVVFCGTPFLAPYYEQLLTSASPGGGLLMTPPDQDSAER</sequence>
<dbReference type="Proteomes" id="UP001299012">
    <property type="component" value="Unassembled WGS sequence"/>
</dbReference>
<keyword evidence="2" id="KW-1185">Reference proteome</keyword>
<comment type="caution">
    <text evidence="1">The sequence shown here is derived from an EMBL/GenBank/DDBJ whole genome shotgun (WGS) entry which is preliminary data.</text>
</comment>
<name>A0ABS9JI06_9ACTN</name>
<evidence type="ECO:0000313" key="1">
    <source>
        <dbReference type="EMBL" id="MCG0065177.1"/>
    </source>
</evidence>
<dbReference type="RefSeq" id="WP_221334521.1">
    <property type="nucleotide sequence ID" value="NZ_JAKKZF010000066.1"/>
</dbReference>
<reference evidence="1 2" key="1">
    <citation type="submission" date="2022-01" db="EMBL/GenBank/DDBJ databases">
        <title>Draft Genome Sequences of Seven Type Strains of the Genus Streptomyces.</title>
        <authorList>
            <person name="Aziz S."/>
            <person name="Coretto E."/>
            <person name="Chronakova A."/>
            <person name="Sproer C."/>
            <person name="Huber K."/>
            <person name="Nouioui I."/>
            <person name="Gross H."/>
        </authorList>
    </citation>
    <scope>NUCLEOTIDE SEQUENCE [LARGE SCALE GENOMIC DNA]</scope>
    <source>
        <strain evidence="1 2">DSM 41685</strain>
    </source>
</reference>
<accession>A0ABS9JI06</accession>
<evidence type="ECO:0000313" key="2">
    <source>
        <dbReference type="Proteomes" id="UP001299012"/>
    </source>
</evidence>
<dbReference type="EMBL" id="JAKKZF010000066">
    <property type="protein sequence ID" value="MCG0065177.1"/>
    <property type="molecule type" value="Genomic_DNA"/>
</dbReference>
<organism evidence="1 2">
    <name type="scientific">Streptomyces tricolor</name>
    <dbReference type="NCBI Taxonomy" id="68277"/>
    <lineage>
        <taxon>Bacteria</taxon>
        <taxon>Bacillati</taxon>
        <taxon>Actinomycetota</taxon>
        <taxon>Actinomycetes</taxon>
        <taxon>Kitasatosporales</taxon>
        <taxon>Streptomycetaceae</taxon>
        <taxon>Streptomyces</taxon>
        <taxon>Streptomyces violaceoruber group</taxon>
    </lineage>
</organism>